<organism evidence="5 6">
    <name type="scientific">Mycolicibacterium vaccae ATCC 25954</name>
    <dbReference type="NCBI Taxonomy" id="1194972"/>
    <lineage>
        <taxon>Bacteria</taxon>
        <taxon>Bacillati</taxon>
        <taxon>Actinomycetota</taxon>
        <taxon>Actinomycetes</taxon>
        <taxon>Mycobacteriales</taxon>
        <taxon>Mycobacteriaceae</taxon>
        <taxon>Mycolicibacterium</taxon>
    </lineage>
</organism>
<dbReference type="PROSITE" id="PS51257">
    <property type="entry name" value="PROKAR_LIPOPROTEIN"/>
    <property type="match status" value="1"/>
</dbReference>
<evidence type="ECO:0000259" key="4">
    <source>
        <dbReference type="Pfam" id="PF00561"/>
    </source>
</evidence>
<dbReference type="InterPro" id="IPR051601">
    <property type="entry name" value="Serine_prot/Carboxylest_S33"/>
</dbReference>
<dbReference type="Gene3D" id="3.40.50.1820">
    <property type="entry name" value="alpha/beta hydrolase"/>
    <property type="match status" value="1"/>
</dbReference>
<dbReference type="PANTHER" id="PTHR43248">
    <property type="entry name" value="2-SUCCINYL-6-HYDROXY-2,4-CYCLOHEXADIENE-1-CARBOXYLATE SYNTHASE"/>
    <property type="match status" value="1"/>
</dbReference>
<dbReference type="SUPFAM" id="SSF53474">
    <property type="entry name" value="alpha/beta-Hydrolases"/>
    <property type="match status" value="1"/>
</dbReference>
<name>K0V8F8_MYCVA</name>
<sequence>MASLAARQAHSHPGNVNTSRLLLLMLTATLTACGTGTSTTSTPSGLGRFHSQQIAWEPCGGYATTSIETAVFDRATTAQCGYLEVPLDYREPHGDTVRLAVMRVPAVGEAVGSLVINPGGPGGSGLFAAAATALSLPGSRVTDRFDLVGFDTRGVGASEPAVDCFTDAEADRGDIVLTTQGTTVQWTAEDTRHVFERCAQGSGGADVLAGLGTRNTARDMDVLRAVLGDERLTFLGQSYGTRLGAVYAEQFPRNVRAMVLDGAIDPSQRTFERRVGAFSGFQRSFEQMAAFCATRPGCPLGTDPAAATDRFHEIVRPLYAAAIPALDSELDFDGAVGGVISGLYSEAAWPRVIAGIAQVQQQGRGDELRQLGYDFALRDAEGNWTNFTEALYATNCMDEERLSERDGNTLRARIFEAAPFMDPGVVLTGARDGCEHWPAEPTLGFPYATDIDGLPPTLVVSITGDPTTPHAGGIRLAQTLGSALLTVEGEGHTIVTAGTNQCVNDIAADYLVDLVLPDEGATCRL</sequence>
<dbReference type="Pfam" id="PF00561">
    <property type="entry name" value="Abhydrolase_1"/>
    <property type="match status" value="1"/>
</dbReference>
<dbReference type="GO" id="GO:0016787">
    <property type="term" value="F:hydrolase activity"/>
    <property type="evidence" value="ECO:0007669"/>
    <property type="project" value="UniProtKB-KW"/>
</dbReference>
<protein>
    <submittedName>
        <fullName evidence="5">TAP domain-containing protein</fullName>
    </submittedName>
</protein>
<dbReference type="AlphaFoldDB" id="K0V8F8"/>
<keyword evidence="6" id="KW-1185">Reference proteome</keyword>
<keyword evidence="3" id="KW-0378">Hydrolase</keyword>
<proteinExistence type="inferred from homology"/>
<dbReference type="HOGENOM" id="CLU_013364_3_1_11"/>
<dbReference type="PATRIC" id="fig|1194972.3.peg.3862"/>
<evidence type="ECO:0000313" key="6">
    <source>
        <dbReference type="Proteomes" id="UP000006072"/>
    </source>
</evidence>
<evidence type="ECO:0000256" key="3">
    <source>
        <dbReference type="ARBA" id="ARBA00022801"/>
    </source>
</evidence>
<dbReference type="PANTHER" id="PTHR43248:SF29">
    <property type="entry name" value="TRIPEPTIDYL AMINOPEPTIDASE"/>
    <property type="match status" value="1"/>
</dbReference>
<dbReference type="Proteomes" id="UP000006072">
    <property type="component" value="Unassembled WGS sequence"/>
</dbReference>
<comment type="caution">
    <text evidence="5">The sequence shown here is derived from an EMBL/GenBank/DDBJ whole genome shotgun (WGS) entry which is preliminary data.</text>
</comment>
<evidence type="ECO:0000256" key="1">
    <source>
        <dbReference type="ARBA" id="ARBA00010088"/>
    </source>
</evidence>
<evidence type="ECO:0000256" key="2">
    <source>
        <dbReference type="ARBA" id="ARBA00022729"/>
    </source>
</evidence>
<keyword evidence="2" id="KW-0732">Signal</keyword>
<gene>
    <name evidence="5" type="ORF">MVAC_19386</name>
</gene>
<reference evidence="5 6" key="1">
    <citation type="journal article" date="2012" name="J. Bacteriol.">
        <title>Complete Genome Sequence of Mycobacterium vaccae Type Strain ATCC 25954.</title>
        <authorList>
            <person name="Ho Y.S."/>
            <person name="Adroub S.A."/>
            <person name="Abadi M."/>
            <person name="Al Alwan B."/>
            <person name="Alkhateeb R."/>
            <person name="Gao G."/>
            <person name="Ragab A."/>
            <person name="Ali S."/>
            <person name="van Soolingen D."/>
            <person name="Bitter W."/>
            <person name="Pain A."/>
            <person name="Abdallah A.M."/>
        </authorList>
    </citation>
    <scope>NUCLEOTIDE SEQUENCE [LARGE SCALE GENOMIC DNA]</scope>
    <source>
        <strain evidence="5 6">ATCC 25954</strain>
    </source>
</reference>
<dbReference type="InterPro" id="IPR029058">
    <property type="entry name" value="AB_hydrolase_fold"/>
</dbReference>
<dbReference type="eggNOG" id="COG0596">
    <property type="taxonomic scope" value="Bacteria"/>
</dbReference>
<comment type="similarity">
    <text evidence="1">Belongs to the peptidase S33 family.</text>
</comment>
<feature type="domain" description="AB hydrolase-1" evidence="4">
    <location>
        <begin position="114"/>
        <end position="494"/>
    </location>
</feature>
<dbReference type="EMBL" id="ALQA01000045">
    <property type="protein sequence ID" value="EJZ07329.1"/>
    <property type="molecule type" value="Genomic_DNA"/>
</dbReference>
<dbReference type="InterPro" id="IPR000073">
    <property type="entry name" value="AB_hydrolase_1"/>
</dbReference>
<evidence type="ECO:0000313" key="5">
    <source>
        <dbReference type="EMBL" id="EJZ07329.1"/>
    </source>
</evidence>
<accession>K0V8F8</accession>